<dbReference type="InterPro" id="IPR045523">
    <property type="entry name" value="GASH"/>
</dbReference>
<feature type="domain" description="GTPase-associated system helical" evidence="1">
    <location>
        <begin position="5"/>
        <end position="357"/>
    </location>
</feature>
<evidence type="ECO:0000259" key="1">
    <source>
        <dbReference type="Pfam" id="PF19994"/>
    </source>
</evidence>
<proteinExistence type="predicted"/>
<dbReference type="AlphaFoldDB" id="A0A2P1QVW7"/>
<sequence length="363" mass="41101">MIENKLADYYRIERMNPGPEITSLRNEALEKISAEINNFKIIELVRIFFGLSSVKNIDWFKLGFSEKDPSFSMIDNANEAAILSATLLNNAMIENSFASLAVICCSISDKRQSKTKIPLLGEAKYKLLNHSVKERAKEDIDIKLIKPIGKSKLSSSIESSIPTGSDWPKVQEVLKQISNEAVGVTKEFSIQILSLLQPLIQQGVYFREEIDILWWHIGGWSNILKKPFSDIPMEIAAPLAGIELADLSQTIAGPIAAPVFLEKTLSLNRKKADQNIQISIKDMANKFPLSEYSELNIKKDINIFADLCPALYSLYKYFEIGDSQSWQNSYKKDVLFDSQAYFKPIELAMQAYRERLMLNALEE</sequence>
<reference evidence="2 3" key="1">
    <citation type="journal article" date="2015" name="Genome Announc.">
        <title>Draft Genome Sequences of Leptospira santarosai Strains U160, U164, and U233, Isolated from Asymptomatic Cattle.</title>
        <authorList>
            <person name="Kremer F.S."/>
            <person name="Eslabao M.R."/>
            <person name="Provisor M."/>
            <person name="Woloski R.D."/>
            <person name="Ramires O.V."/>
            <person name="Moreno L.Z."/>
            <person name="Moreno A.M."/>
            <person name="Hamond C."/>
            <person name="Lilenbaum W."/>
            <person name="Dellagostin O.A."/>
        </authorList>
    </citation>
    <scope>NUCLEOTIDE SEQUENCE [LARGE SCALE GENOMIC DNA]</scope>
    <source>
        <strain evidence="2 3">U160</strain>
    </source>
</reference>
<name>A0A2P1QVW7_9LEPT</name>
<gene>
    <name evidence="2" type="ORF">XB16_2744</name>
</gene>
<protein>
    <recommendedName>
        <fullName evidence="1">GTPase-associated system helical domain-containing protein</fullName>
    </recommendedName>
</protein>
<evidence type="ECO:0000313" key="3">
    <source>
        <dbReference type="Proteomes" id="UP000033961"/>
    </source>
</evidence>
<dbReference type="EMBL" id="CP027843">
    <property type="protein sequence ID" value="AVQ13048.1"/>
    <property type="molecule type" value="Genomic_DNA"/>
</dbReference>
<dbReference type="Pfam" id="PF19994">
    <property type="entry name" value="GASH"/>
    <property type="match status" value="1"/>
</dbReference>
<organism evidence="2 3">
    <name type="scientific">Leptospira santarosai</name>
    <dbReference type="NCBI Taxonomy" id="28183"/>
    <lineage>
        <taxon>Bacteria</taxon>
        <taxon>Pseudomonadati</taxon>
        <taxon>Spirochaetota</taxon>
        <taxon>Spirochaetia</taxon>
        <taxon>Leptospirales</taxon>
        <taxon>Leptospiraceae</taxon>
        <taxon>Leptospira</taxon>
    </lineage>
</organism>
<accession>A0A2P1QVW7</accession>
<dbReference type="Proteomes" id="UP000033961">
    <property type="component" value="Chromosome I"/>
</dbReference>
<evidence type="ECO:0000313" key="2">
    <source>
        <dbReference type="EMBL" id="AVQ13048.1"/>
    </source>
</evidence>